<keyword evidence="2" id="KW-0479">Metal-binding</keyword>
<dbReference type="CDD" id="cd04666">
    <property type="entry name" value="NUDIX_DIPP2_like_Nudt4"/>
    <property type="match status" value="1"/>
</dbReference>
<dbReference type="InterPro" id="IPR047198">
    <property type="entry name" value="DDP-like_NUDIX"/>
</dbReference>
<dbReference type="EMBL" id="FXTT01000004">
    <property type="protein sequence ID" value="SMP29011.1"/>
    <property type="molecule type" value="Genomic_DNA"/>
</dbReference>
<evidence type="ECO:0000256" key="4">
    <source>
        <dbReference type="ARBA" id="ARBA00022842"/>
    </source>
</evidence>
<evidence type="ECO:0000259" key="5">
    <source>
        <dbReference type="PROSITE" id="PS51462"/>
    </source>
</evidence>
<feature type="domain" description="Nudix hydrolase" evidence="5">
    <location>
        <begin position="168"/>
        <end position="294"/>
    </location>
</feature>
<dbReference type="Pfam" id="PF00293">
    <property type="entry name" value="NUDIX"/>
    <property type="match status" value="1"/>
</dbReference>
<evidence type="ECO:0000313" key="7">
    <source>
        <dbReference type="Proteomes" id="UP001157914"/>
    </source>
</evidence>
<evidence type="ECO:0000256" key="1">
    <source>
        <dbReference type="ARBA" id="ARBA00001946"/>
    </source>
</evidence>
<dbReference type="Proteomes" id="UP001157914">
    <property type="component" value="Unassembled WGS sequence"/>
</dbReference>
<protein>
    <submittedName>
        <fullName evidence="6">Phosphohistidine phosphatase</fullName>
    </submittedName>
</protein>
<comment type="cofactor">
    <cofactor evidence="1">
        <name>Mg(2+)</name>
        <dbReference type="ChEBI" id="CHEBI:18420"/>
    </cofactor>
</comment>
<name>A0ABY1PAZ8_9HYPH</name>
<dbReference type="PANTHER" id="PTHR12629">
    <property type="entry name" value="DIPHOSPHOINOSITOL POLYPHOSPHATE PHOSPHOHYDROLASE"/>
    <property type="match status" value="1"/>
</dbReference>
<proteinExistence type="predicted"/>
<dbReference type="InterPro" id="IPR029033">
    <property type="entry name" value="His_PPase_superfam"/>
</dbReference>
<dbReference type="PROSITE" id="PS51462">
    <property type="entry name" value="NUDIX"/>
    <property type="match status" value="1"/>
</dbReference>
<keyword evidence="3" id="KW-0378">Hydrolase</keyword>
<gene>
    <name evidence="6" type="ORF">SAMN06265374_3044</name>
</gene>
<comment type="caution">
    <text evidence="6">The sequence shown here is derived from an EMBL/GenBank/DDBJ whole genome shotgun (WGS) entry which is preliminary data.</text>
</comment>
<evidence type="ECO:0000256" key="3">
    <source>
        <dbReference type="ARBA" id="ARBA00022801"/>
    </source>
</evidence>
<organism evidence="6 7">
    <name type="scientific">Roseibium denhamense</name>
    <dbReference type="NCBI Taxonomy" id="76305"/>
    <lineage>
        <taxon>Bacteria</taxon>
        <taxon>Pseudomonadati</taxon>
        <taxon>Pseudomonadota</taxon>
        <taxon>Alphaproteobacteria</taxon>
        <taxon>Hyphomicrobiales</taxon>
        <taxon>Stappiaceae</taxon>
        <taxon>Roseibium</taxon>
    </lineage>
</organism>
<keyword evidence="7" id="KW-1185">Reference proteome</keyword>
<dbReference type="SUPFAM" id="SSF55811">
    <property type="entry name" value="Nudix"/>
    <property type="match status" value="1"/>
</dbReference>
<dbReference type="InterPro" id="IPR015797">
    <property type="entry name" value="NUDIX_hydrolase-like_dom_sf"/>
</dbReference>
<dbReference type="PANTHER" id="PTHR12629:SF0">
    <property type="entry name" value="DIPHOSPHOINOSITOL-POLYPHOSPHATE DIPHOSPHATASE"/>
    <property type="match status" value="1"/>
</dbReference>
<dbReference type="Gene3D" id="3.90.79.10">
    <property type="entry name" value="Nucleoside Triphosphate Pyrophosphohydrolase"/>
    <property type="match status" value="1"/>
</dbReference>
<dbReference type="CDD" id="cd07040">
    <property type="entry name" value="HP"/>
    <property type="match status" value="1"/>
</dbReference>
<dbReference type="SUPFAM" id="SSF53254">
    <property type="entry name" value="Phosphoglycerate mutase-like"/>
    <property type="match status" value="1"/>
</dbReference>
<dbReference type="RefSeq" id="WP_196220636.1">
    <property type="nucleotide sequence ID" value="NZ_BAAAEA010000004.1"/>
</dbReference>
<keyword evidence="4" id="KW-0460">Magnesium</keyword>
<reference evidence="6 7" key="1">
    <citation type="submission" date="2017-05" db="EMBL/GenBank/DDBJ databases">
        <authorList>
            <person name="Varghese N."/>
            <person name="Submissions S."/>
        </authorList>
    </citation>
    <scope>NUCLEOTIDE SEQUENCE [LARGE SCALE GENOMIC DNA]</scope>
    <source>
        <strain evidence="6 7">DSM 15949</strain>
    </source>
</reference>
<dbReference type="InterPro" id="IPR000086">
    <property type="entry name" value="NUDIX_hydrolase_dom"/>
</dbReference>
<evidence type="ECO:0000256" key="2">
    <source>
        <dbReference type="ARBA" id="ARBA00022723"/>
    </source>
</evidence>
<evidence type="ECO:0000313" key="6">
    <source>
        <dbReference type="EMBL" id="SMP29011.1"/>
    </source>
</evidence>
<accession>A0ABY1PAZ8</accession>
<dbReference type="Gene3D" id="3.40.50.1240">
    <property type="entry name" value="Phosphoglycerate mutase-like"/>
    <property type="match status" value="1"/>
</dbReference>
<sequence length="294" mass="31740">MDLLLLCAGAGKKDFSGDPVDRPLRTKGKRQAQKIGAYLGREGLRPEQVVSSNHLRSRVSAEKSLKAAGWTARDIGAASDIGSAAHTFIRQKGPNLVVAPASSIRTLVRSFGLLPELDMQIGAGVLLCLKSAPEAVRVLGQVNPKDLPDHFPYPAPDGPDRRERPAYYYHQSAVIPVRRTGIGTEVLIVRSSSGRYWTIPKGIVEPGLSPSASAAVEAREEAGVAGSISSTPLGHYRYAKWGAACEVTVFSMDVTTVLTGTAWEERHRGRTWLSPLLAAERMKEPALRDLILSL</sequence>